<accession>A0A9D8KEP8</accession>
<name>A0A9D8KEP8_9DELT</name>
<reference evidence="1" key="2">
    <citation type="submission" date="2021-01" db="EMBL/GenBank/DDBJ databases">
        <authorList>
            <person name="Hahn C.R."/>
            <person name="Youssef N.H."/>
            <person name="Elshahed M."/>
        </authorList>
    </citation>
    <scope>NUCLEOTIDE SEQUENCE</scope>
    <source>
        <strain evidence="1">Zod_Metabat.24</strain>
    </source>
</reference>
<reference evidence="1" key="1">
    <citation type="journal article" date="2021" name="Environ. Microbiol.">
        <title>Genomic characterization of three novel Desulfobacterota classes expand the metabolic and phylogenetic diversity of the phylum.</title>
        <authorList>
            <person name="Murphy C.L."/>
            <person name="Biggerstaff J."/>
            <person name="Eichhorn A."/>
            <person name="Ewing E."/>
            <person name="Shahan R."/>
            <person name="Soriano D."/>
            <person name="Stewart S."/>
            <person name="VanMol K."/>
            <person name="Walker R."/>
            <person name="Walters P."/>
            <person name="Elshahed M.S."/>
            <person name="Youssef N.H."/>
        </authorList>
    </citation>
    <scope>NUCLEOTIDE SEQUENCE</scope>
    <source>
        <strain evidence="1">Zod_Metabat.24</strain>
    </source>
</reference>
<evidence type="ECO:0000313" key="1">
    <source>
        <dbReference type="EMBL" id="MBN1572803.1"/>
    </source>
</evidence>
<gene>
    <name evidence="1" type="ORF">JW984_06355</name>
</gene>
<protein>
    <submittedName>
        <fullName evidence="1">Uncharacterized protein</fullName>
    </submittedName>
</protein>
<proteinExistence type="predicted"/>
<organism evidence="1 2">
    <name type="scientific">Candidatus Zymogenus saltonus</name>
    <dbReference type="NCBI Taxonomy" id="2844893"/>
    <lineage>
        <taxon>Bacteria</taxon>
        <taxon>Deltaproteobacteria</taxon>
        <taxon>Candidatus Zymogenia</taxon>
        <taxon>Candidatus Zymogeniales</taxon>
        <taxon>Candidatus Zymogenaceae</taxon>
        <taxon>Candidatus Zymogenus</taxon>
    </lineage>
</organism>
<evidence type="ECO:0000313" key="2">
    <source>
        <dbReference type="Proteomes" id="UP000809273"/>
    </source>
</evidence>
<dbReference type="EMBL" id="JAFGIX010000029">
    <property type="protein sequence ID" value="MBN1572803.1"/>
    <property type="molecule type" value="Genomic_DNA"/>
</dbReference>
<dbReference type="Proteomes" id="UP000809273">
    <property type="component" value="Unassembled WGS sequence"/>
</dbReference>
<sequence length="51" mass="5626">MIQEASIVRKKKIREARKSASIDKTKSGLTAKDRNDIVACLALKEGVIRGK</sequence>
<dbReference type="AlphaFoldDB" id="A0A9D8KEP8"/>
<comment type="caution">
    <text evidence="1">The sequence shown here is derived from an EMBL/GenBank/DDBJ whole genome shotgun (WGS) entry which is preliminary data.</text>
</comment>